<evidence type="ECO:0000313" key="3">
    <source>
        <dbReference type="Proteomes" id="UP000182373"/>
    </source>
</evidence>
<dbReference type="EMBL" id="CP018191">
    <property type="protein sequence ID" value="APH54663.1"/>
    <property type="molecule type" value="Genomic_DNA"/>
</dbReference>
<feature type="compositionally biased region" description="Basic and acidic residues" evidence="1">
    <location>
        <begin position="1"/>
        <end position="13"/>
    </location>
</feature>
<name>A0AAC9P8L7_9PROT</name>
<evidence type="ECO:0000313" key="2">
    <source>
        <dbReference type="EMBL" id="APH54663.1"/>
    </source>
</evidence>
<protein>
    <submittedName>
        <fullName evidence="2">Uncharacterized protein</fullName>
    </submittedName>
</protein>
<reference evidence="3" key="1">
    <citation type="submission" date="2016-11" db="EMBL/GenBank/DDBJ databases">
        <title>Comparative genomic and phenotypic analysis of Granulibacter bethesdensis clinical isolates from patients with chronic granulomatous disease.</title>
        <authorList>
            <person name="Zarember K.A."/>
            <person name="Porcella S.F."/>
            <person name="Chu J."/>
            <person name="Ding L."/>
            <person name="Dahlstrom E."/>
            <person name="Barbian K."/>
            <person name="Martens C."/>
            <person name="Sykora L."/>
            <person name="Kramer S."/>
            <person name="Pettinato A.M."/>
            <person name="Hong H."/>
            <person name="Wald G."/>
            <person name="Berg L.J."/>
            <person name="Rogge L.S."/>
            <person name="Greenberg D.E."/>
            <person name="Falcone E.L."/>
            <person name="Neves J.F."/>
            <person name="Simoes M.J."/>
            <person name="Casal M."/>
            <person name="Rodriguez-Lopez F.C."/>
            <person name="Zelazny A."/>
            <person name="Gallin J.I."/>
            <person name="Holland S.M."/>
        </authorList>
    </citation>
    <scope>NUCLEOTIDE SEQUENCE [LARGE SCALE GENOMIC DNA]</scope>
    <source>
        <strain evidence="3">NIH9.1</strain>
    </source>
</reference>
<organism evidence="2 3">
    <name type="scientific">Granulibacter bethesdensis</name>
    <dbReference type="NCBI Taxonomy" id="364410"/>
    <lineage>
        <taxon>Bacteria</taxon>
        <taxon>Pseudomonadati</taxon>
        <taxon>Pseudomonadota</taxon>
        <taxon>Alphaproteobacteria</taxon>
        <taxon>Acetobacterales</taxon>
        <taxon>Acetobacteraceae</taxon>
        <taxon>Granulibacter</taxon>
    </lineage>
</organism>
<dbReference type="AlphaFoldDB" id="A0AAC9P8L7"/>
<accession>A0AAC9P8L7</accession>
<dbReference type="Proteomes" id="UP000182373">
    <property type="component" value="Chromosome"/>
</dbReference>
<feature type="region of interest" description="Disordered" evidence="1">
    <location>
        <begin position="1"/>
        <end position="42"/>
    </location>
</feature>
<evidence type="ECO:0000256" key="1">
    <source>
        <dbReference type="SAM" id="MobiDB-lite"/>
    </source>
</evidence>
<gene>
    <name evidence="2" type="ORF">GbCGDNIH9_8556</name>
</gene>
<proteinExistence type="predicted"/>
<sequence>MHTTKFGDLREGQTRLFDQPNRGGFRHQWQSHAVPSPRLAAR</sequence>